<evidence type="ECO:0000256" key="2">
    <source>
        <dbReference type="ARBA" id="ARBA00023002"/>
    </source>
</evidence>
<keyword evidence="5" id="KW-1185">Reference proteome</keyword>
<gene>
    <name evidence="4" type="ORF">PRZ48_012636</name>
</gene>
<dbReference type="Proteomes" id="UP001305779">
    <property type="component" value="Unassembled WGS sequence"/>
</dbReference>
<evidence type="ECO:0000313" key="5">
    <source>
        <dbReference type="Proteomes" id="UP001305779"/>
    </source>
</evidence>
<dbReference type="InterPro" id="IPR036291">
    <property type="entry name" value="NAD(P)-bd_dom_sf"/>
</dbReference>
<dbReference type="Gene3D" id="3.40.50.720">
    <property type="entry name" value="NAD(P)-binding Rossmann-like Domain"/>
    <property type="match status" value="1"/>
</dbReference>
<evidence type="ECO:0000259" key="3">
    <source>
        <dbReference type="Pfam" id="PF05368"/>
    </source>
</evidence>
<sequence>MKIQHVVVSGPNGSLGPAVITNLLKAGFEVTVLTRNPSKTKEAYPGVKVAEADYSNVEKLTATLKSAGKVDAVVCLLNREVHVLPAQIALIDATIAAGIPHYIPSSFGADMRKPRNRHLPPLEPKGDMEDYVVKKANEGALTFTIINQGVLLDWCLDRNILLNFDGQPIRLFDGGKGQISATTLDDTGKAVAGALLNRDKVINKYCFVHSKSTSQLEMIRLLRELKPDEKIETMNIDTDEMLKVSEENLRKGDLSPLAMRGYIMKVSFGDNGEEGNHFAETDNEVLGVREWSEEELKELIRKYVK</sequence>
<dbReference type="InterPro" id="IPR008030">
    <property type="entry name" value="NmrA-like"/>
</dbReference>
<keyword evidence="1" id="KW-0521">NADP</keyword>
<dbReference type="Pfam" id="PF05368">
    <property type="entry name" value="NmrA"/>
    <property type="match status" value="1"/>
</dbReference>
<proteinExistence type="predicted"/>
<dbReference type="EMBL" id="JAXOVC010000010">
    <property type="protein sequence ID" value="KAK4496654.1"/>
    <property type="molecule type" value="Genomic_DNA"/>
</dbReference>
<dbReference type="InterPro" id="IPR051609">
    <property type="entry name" value="NmrA/Isoflavone_reductase-like"/>
</dbReference>
<keyword evidence="2" id="KW-0560">Oxidoreductase</keyword>
<name>A0ABR0E5E8_ZASCE</name>
<accession>A0ABR0E5E8</accession>
<feature type="domain" description="NmrA-like" evidence="3">
    <location>
        <begin position="4"/>
        <end position="150"/>
    </location>
</feature>
<reference evidence="4 5" key="1">
    <citation type="journal article" date="2023" name="G3 (Bethesda)">
        <title>A chromosome-level genome assembly of Zasmidium syzygii isolated from banana leaves.</title>
        <authorList>
            <person name="van Westerhoven A.C."/>
            <person name="Mehrabi R."/>
            <person name="Talebi R."/>
            <person name="Steentjes M.B.F."/>
            <person name="Corcolon B."/>
            <person name="Chong P.A."/>
            <person name="Kema G.H.J."/>
            <person name="Seidl M.F."/>
        </authorList>
    </citation>
    <scope>NUCLEOTIDE SEQUENCE [LARGE SCALE GENOMIC DNA]</scope>
    <source>
        <strain evidence="4 5">P124</strain>
    </source>
</reference>
<dbReference type="PANTHER" id="PTHR47706">
    <property type="entry name" value="NMRA-LIKE FAMILY PROTEIN"/>
    <property type="match status" value="1"/>
</dbReference>
<organism evidence="4 5">
    <name type="scientific">Zasmidium cellare</name>
    <name type="common">Wine cellar mold</name>
    <name type="synonym">Racodium cellare</name>
    <dbReference type="NCBI Taxonomy" id="395010"/>
    <lineage>
        <taxon>Eukaryota</taxon>
        <taxon>Fungi</taxon>
        <taxon>Dikarya</taxon>
        <taxon>Ascomycota</taxon>
        <taxon>Pezizomycotina</taxon>
        <taxon>Dothideomycetes</taxon>
        <taxon>Dothideomycetidae</taxon>
        <taxon>Mycosphaerellales</taxon>
        <taxon>Mycosphaerellaceae</taxon>
        <taxon>Zasmidium</taxon>
    </lineage>
</organism>
<comment type="caution">
    <text evidence="4">The sequence shown here is derived from an EMBL/GenBank/DDBJ whole genome shotgun (WGS) entry which is preliminary data.</text>
</comment>
<evidence type="ECO:0000256" key="1">
    <source>
        <dbReference type="ARBA" id="ARBA00022857"/>
    </source>
</evidence>
<dbReference type="SUPFAM" id="SSF51735">
    <property type="entry name" value="NAD(P)-binding Rossmann-fold domains"/>
    <property type="match status" value="1"/>
</dbReference>
<protein>
    <recommendedName>
        <fullName evidence="3">NmrA-like domain-containing protein</fullName>
    </recommendedName>
</protein>
<dbReference type="PANTHER" id="PTHR47706:SF1">
    <property type="entry name" value="CIPA-LIKE, PUTATIVE (AFU_ORTHOLOGUE AFUA_1G12460)-RELATED"/>
    <property type="match status" value="1"/>
</dbReference>
<dbReference type="Gene3D" id="3.90.25.10">
    <property type="entry name" value="UDP-galactose 4-epimerase, domain 1"/>
    <property type="match status" value="1"/>
</dbReference>
<evidence type="ECO:0000313" key="4">
    <source>
        <dbReference type="EMBL" id="KAK4496654.1"/>
    </source>
</evidence>